<evidence type="ECO:0000313" key="1">
    <source>
        <dbReference type="EMBL" id="MEX3528944.1"/>
    </source>
</evidence>
<reference evidence="1 2" key="1">
    <citation type="journal article" date="2024" name="Fungal Genet. Biol.">
        <title>The porcine skin microbiome exhibits broad fungal antagonism.</title>
        <authorList>
            <person name="De La Cruz K.F."/>
            <person name="Townsend E.C."/>
            <person name="Alex Cheong J.Z."/>
            <person name="Salamzade R."/>
            <person name="Liu A."/>
            <person name="Sandstrom S."/>
            <person name="Davila E."/>
            <person name="Huang L."/>
            <person name="Xu K.H."/>
            <person name="Wu S.Y."/>
            <person name="Meudt J.J."/>
            <person name="Shanmuganayagam D."/>
            <person name="Gibson A.L.F."/>
            <person name="Kalan L.R."/>
        </authorList>
    </citation>
    <scope>NUCLEOTIDE SEQUENCE [LARGE SCALE GENOMIC DNA]</scope>
    <source>
        <strain evidence="1 2">LK2569</strain>
    </source>
</reference>
<evidence type="ECO:0000313" key="2">
    <source>
        <dbReference type="Proteomes" id="UP001558353"/>
    </source>
</evidence>
<proteinExistence type="predicted"/>
<name>A0ABV3UV98_9CORY</name>
<dbReference type="EMBL" id="JAYWMA010000007">
    <property type="protein sequence ID" value="MEX3528944.1"/>
    <property type="molecule type" value="Genomic_DNA"/>
</dbReference>
<dbReference type="RefSeq" id="WP_368522559.1">
    <property type="nucleotide sequence ID" value="NZ_JAYWMA010000007.1"/>
</dbReference>
<gene>
    <name evidence="1" type="ORF">VVR64_07695</name>
</gene>
<organism evidence="1 2">
    <name type="scientific">Corynebacterium xerosis</name>
    <dbReference type="NCBI Taxonomy" id="1725"/>
    <lineage>
        <taxon>Bacteria</taxon>
        <taxon>Bacillati</taxon>
        <taxon>Actinomycetota</taxon>
        <taxon>Actinomycetes</taxon>
        <taxon>Mycobacteriales</taxon>
        <taxon>Corynebacteriaceae</taxon>
        <taxon>Corynebacterium</taxon>
    </lineage>
</organism>
<keyword evidence="2" id="KW-1185">Reference proteome</keyword>
<accession>A0ABV3UV98</accession>
<sequence length="83" mass="8602">MTTDHTTPPRIARALEWDPADATLASGEAALARIVHALDADLGALDGAELEDLTKHVAQRAIATAEAERAGLRAMGIGGEPAF</sequence>
<comment type="caution">
    <text evidence="1">The sequence shown here is derived from an EMBL/GenBank/DDBJ whole genome shotgun (WGS) entry which is preliminary data.</text>
</comment>
<dbReference type="Proteomes" id="UP001558353">
    <property type="component" value="Unassembled WGS sequence"/>
</dbReference>
<protein>
    <submittedName>
        <fullName evidence="1">Uncharacterized protein</fullName>
    </submittedName>
</protein>